<reference evidence="7" key="1">
    <citation type="journal article" date="2021" name="Nat. Commun.">
        <title>Genetic determinants of endophytism in the Arabidopsis root mycobiome.</title>
        <authorList>
            <person name="Mesny F."/>
            <person name="Miyauchi S."/>
            <person name="Thiergart T."/>
            <person name="Pickel B."/>
            <person name="Atanasova L."/>
            <person name="Karlsson M."/>
            <person name="Huettel B."/>
            <person name="Barry K.W."/>
            <person name="Haridas S."/>
            <person name="Chen C."/>
            <person name="Bauer D."/>
            <person name="Andreopoulos W."/>
            <person name="Pangilinan J."/>
            <person name="LaButti K."/>
            <person name="Riley R."/>
            <person name="Lipzen A."/>
            <person name="Clum A."/>
            <person name="Drula E."/>
            <person name="Henrissat B."/>
            <person name="Kohler A."/>
            <person name="Grigoriev I.V."/>
            <person name="Martin F.M."/>
            <person name="Hacquard S."/>
        </authorList>
    </citation>
    <scope>NUCLEOTIDE SEQUENCE</scope>
    <source>
        <strain evidence="7">MPI-SDFR-AT-0117</strain>
    </source>
</reference>
<dbReference type="GO" id="GO:0016926">
    <property type="term" value="P:protein desumoylation"/>
    <property type="evidence" value="ECO:0007669"/>
    <property type="project" value="TreeGrafter"/>
</dbReference>
<organism evidence="7 8">
    <name type="scientific">Plectosphaerella plurivora</name>
    <dbReference type="NCBI Taxonomy" id="936078"/>
    <lineage>
        <taxon>Eukaryota</taxon>
        <taxon>Fungi</taxon>
        <taxon>Dikarya</taxon>
        <taxon>Ascomycota</taxon>
        <taxon>Pezizomycotina</taxon>
        <taxon>Sordariomycetes</taxon>
        <taxon>Hypocreomycetidae</taxon>
        <taxon>Glomerellales</taxon>
        <taxon>Plectosphaerellaceae</taxon>
        <taxon>Plectosphaerella</taxon>
    </lineage>
</organism>
<dbReference type="GO" id="GO:0006508">
    <property type="term" value="P:proteolysis"/>
    <property type="evidence" value="ECO:0007669"/>
    <property type="project" value="UniProtKB-KW"/>
</dbReference>
<sequence>MDTRCGLNSPRIRPSLYGSRSPPDAQPALEKAKIKARDSILNRLESVGSPFSDNVLSDPSPSSGHTEGEEPPLSISLLTISDEKESDLGDHGAKQQLHADQQDQEHRLERERIEKEKRMAAEQLRRLETGGLRPPKQRLVTELVGDWRKKIMSTLARGNDAIVQTKSGNALRARDFEKVIQPQAWLNDEIVNGSLEWLDDCVNTSTTATTRKCLSLSSFLWPRIKSGQNTDRVLRRVGVLNPASFLDLETILIPICAGNHWTLVVVRPKGRTVAHMDSMNHGGSPAVLKTTREWVKRVCGDKFVDDQWSIAKLQAPLQINGNDCGAHVITNGVCIAMGVDPAMAYSAREMPLQRLRIAGMLLSQGFKGDFELGRL</sequence>
<feature type="region of interest" description="Disordered" evidence="5">
    <location>
        <begin position="1"/>
        <end position="32"/>
    </location>
</feature>
<evidence type="ECO:0000313" key="7">
    <source>
        <dbReference type="EMBL" id="KAH6678951.1"/>
    </source>
</evidence>
<dbReference type="SUPFAM" id="SSF54001">
    <property type="entry name" value="Cysteine proteinases"/>
    <property type="match status" value="1"/>
</dbReference>
<keyword evidence="8" id="KW-1185">Reference proteome</keyword>
<dbReference type="PROSITE" id="PS50600">
    <property type="entry name" value="ULP_PROTEASE"/>
    <property type="match status" value="1"/>
</dbReference>
<dbReference type="PANTHER" id="PTHR12606">
    <property type="entry name" value="SENTRIN/SUMO-SPECIFIC PROTEASE"/>
    <property type="match status" value="1"/>
</dbReference>
<dbReference type="InterPro" id="IPR003653">
    <property type="entry name" value="Peptidase_C48_C"/>
</dbReference>
<dbReference type="PANTHER" id="PTHR12606:SF141">
    <property type="entry name" value="GH15225P-RELATED"/>
    <property type="match status" value="1"/>
</dbReference>
<feature type="region of interest" description="Disordered" evidence="5">
    <location>
        <begin position="45"/>
        <end position="72"/>
    </location>
</feature>
<evidence type="ECO:0000313" key="8">
    <source>
        <dbReference type="Proteomes" id="UP000770015"/>
    </source>
</evidence>
<evidence type="ECO:0000256" key="5">
    <source>
        <dbReference type="SAM" id="MobiDB-lite"/>
    </source>
</evidence>
<feature type="region of interest" description="Disordered" evidence="5">
    <location>
        <begin position="86"/>
        <end position="107"/>
    </location>
</feature>
<proteinExistence type="inferred from homology"/>
<evidence type="ECO:0000256" key="1">
    <source>
        <dbReference type="ARBA" id="ARBA00005234"/>
    </source>
</evidence>
<dbReference type="Proteomes" id="UP000770015">
    <property type="component" value="Unassembled WGS sequence"/>
</dbReference>
<keyword evidence="4" id="KW-0788">Thiol protease</keyword>
<dbReference type="OrthoDB" id="1939479at2759"/>
<dbReference type="Gene3D" id="3.40.395.10">
    <property type="entry name" value="Adenoviral Proteinase, Chain A"/>
    <property type="match status" value="1"/>
</dbReference>
<feature type="domain" description="Ubiquitin-like protease family profile" evidence="6">
    <location>
        <begin position="169"/>
        <end position="335"/>
    </location>
</feature>
<gene>
    <name evidence="7" type="ORF">F5X68DRAFT_234816</name>
</gene>
<evidence type="ECO:0000259" key="6">
    <source>
        <dbReference type="PROSITE" id="PS50600"/>
    </source>
</evidence>
<keyword evidence="2" id="KW-0645">Protease</keyword>
<dbReference type="AlphaFoldDB" id="A0A9P8V6Z2"/>
<evidence type="ECO:0000256" key="4">
    <source>
        <dbReference type="ARBA" id="ARBA00022807"/>
    </source>
</evidence>
<dbReference type="GO" id="GO:0016929">
    <property type="term" value="F:deSUMOylase activity"/>
    <property type="evidence" value="ECO:0007669"/>
    <property type="project" value="TreeGrafter"/>
</dbReference>
<accession>A0A9P8V6Z2</accession>
<dbReference type="Pfam" id="PF02902">
    <property type="entry name" value="Peptidase_C48"/>
    <property type="match status" value="1"/>
</dbReference>
<evidence type="ECO:0000256" key="3">
    <source>
        <dbReference type="ARBA" id="ARBA00022801"/>
    </source>
</evidence>
<evidence type="ECO:0000256" key="2">
    <source>
        <dbReference type="ARBA" id="ARBA00022670"/>
    </source>
</evidence>
<dbReference type="InterPro" id="IPR038765">
    <property type="entry name" value="Papain-like_cys_pep_sf"/>
</dbReference>
<feature type="compositionally biased region" description="Polar residues" evidence="5">
    <location>
        <begin position="49"/>
        <end position="65"/>
    </location>
</feature>
<comment type="similarity">
    <text evidence="1">Belongs to the peptidase C48 family.</text>
</comment>
<keyword evidence="3" id="KW-0378">Hydrolase</keyword>
<dbReference type="EMBL" id="JAGSXJ010000021">
    <property type="protein sequence ID" value="KAH6678951.1"/>
    <property type="molecule type" value="Genomic_DNA"/>
</dbReference>
<dbReference type="GO" id="GO:0005634">
    <property type="term" value="C:nucleus"/>
    <property type="evidence" value="ECO:0007669"/>
    <property type="project" value="TreeGrafter"/>
</dbReference>
<name>A0A9P8V6Z2_9PEZI</name>
<protein>
    <recommendedName>
        <fullName evidence="6">Ubiquitin-like protease family profile domain-containing protein</fullName>
    </recommendedName>
</protein>
<comment type="caution">
    <text evidence="7">The sequence shown here is derived from an EMBL/GenBank/DDBJ whole genome shotgun (WGS) entry which is preliminary data.</text>
</comment>